<dbReference type="PROSITE" id="PS51257">
    <property type="entry name" value="PROKAR_LIPOPROTEIN"/>
    <property type="match status" value="1"/>
</dbReference>
<sequence length="147" mass="15615">MRVHVIKLSPPLAQPSSPSPSCLSLSACCLQGLCCCNISSVILSDVLTAISMSPADAPAFRRPGPFRIEHSRSSTCVPTRSPPSTAARPTATRPTAIRPTVPRPTAIRPTVPRPTMTRPTANLPVRVILRDASHAVAMICIAYVLVI</sequence>
<dbReference type="Gramene" id="CDF34357">
    <property type="protein sequence ID" value="CDF34357"/>
    <property type="gene ID" value="CHC_T00002981001"/>
</dbReference>
<dbReference type="AlphaFoldDB" id="R7Q751"/>
<protein>
    <submittedName>
        <fullName evidence="2">Uncharacterized protein</fullName>
    </submittedName>
</protein>
<evidence type="ECO:0000313" key="3">
    <source>
        <dbReference type="Proteomes" id="UP000012073"/>
    </source>
</evidence>
<dbReference type="KEGG" id="ccp:CHC_T00002981001"/>
<evidence type="ECO:0000313" key="2">
    <source>
        <dbReference type="EMBL" id="CDF34357.1"/>
    </source>
</evidence>
<accession>R7Q751</accession>
<reference evidence="3" key="1">
    <citation type="journal article" date="2013" name="Proc. Natl. Acad. Sci. U.S.A.">
        <title>Genome structure and metabolic features in the red seaweed Chondrus crispus shed light on evolution of the Archaeplastida.</title>
        <authorList>
            <person name="Collen J."/>
            <person name="Porcel B."/>
            <person name="Carre W."/>
            <person name="Ball S.G."/>
            <person name="Chaparro C."/>
            <person name="Tonon T."/>
            <person name="Barbeyron T."/>
            <person name="Michel G."/>
            <person name="Noel B."/>
            <person name="Valentin K."/>
            <person name="Elias M."/>
            <person name="Artiguenave F."/>
            <person name="Arun A."/>
            <person name="Aury J.M."/>
            <person name="Barbosa-Neto J.F."/>
            <person name="Bothwell J.H."/>
            <person name="Bouget F.Y."/>
            <person name="Brillet L."/>
            <person name="Cabello-Hurtado F."/>
            <person name="Capella-Gutierrez S."/>
            <person name="Charrier B."/>
            <person name="Cladiere L."/>
            <person name="Cock J.M."/>
            <person name="Coelho S.M."/>
            <person name="Colleoni C."/>
            <person name="Czjzek M."/>
            <person name="Da Silva C."/>
            <person name="Delage L."/>
            <person name="Denoeud F."/>
            <person name="Deschamps P."/>
            <person name="Dittami S.M."/>
            <person name="Gabaldon T."/>
            <person name="Gachon C.M."/>
            <person name="Groisillier A."/>
            <person name="Herve C."/>
            <person name="Jabbari K."/>
            <person name="Katinka M."/>
            <person name="Kloareg B."/>
            <person name="Kowalczyk N."/>
            <person name="Labadie K."/>
            <person name="Leblanc C."/>
            <person name="Lopez P.J."/>
            <person name="McLachlan D.H."/>
            <person name="Meslet-Cladiere L."/>
            <person name="Moustafa A."/>
            <person name="Nehr Z."/>
            <person name="Nyvall Collen P."/>
            <person name="Panaud O."/>
            <person name="Partensky F."/>
            <person name="Poulain J."/>
            <person name="Rensing S.A."/>
            <person name="Rousvoal S."/>
            <person name="Samson G."/>
            <person name="Symeonidi A."/>
            <person name="Weissenbach J."/>
            <person name="Zambounis A."/>
            <person name="Wincker P."/>
            <person name="Boyen C."/>
        </authorList>
    </citation>
    <scope>NUCLEOTIDE SEQUENCE [LARGE SCALE GENOMIC DNA]</scope>
    <source>
        <strain evidence="3">cv. Stackhouse</strain>
    </source>
</reference>
<keyword evidence="3" id="KW-1185">Reference proteome</keyword>
<proteinExistence type="predicted"/>
<organism evidence="2 3">
    <name type="scientific">Chondrus crispus</name>
    <name type="common">Carrageen Irish moss</name>
    <name type="synonym">Polymorpha crispa</name>
    <dbReference type="NCBI Taxonomy" id="2769"/>
    <lineage>
        <taxon>Eukaryota</taxon>
        <taxon>Rhodophyta</taxon>
        <taxon>Florideophyceae</taxon>
        <taxon>Rhodymeniophycidae</taxon>
        <taxon>Gigartinales</taxon>
        <taxon>Gigartinaceae</taxon>
        <taxon>Chondrus</taxon>
    </lineage>
</organism>
<dbReference type="Proteomes" id="UP000012073">
    <property type="component" value="Unassembled WGS sequence"/>
</dbReference>
<gene>
    <name evidence="2" type="ORF">CHC_T00002981001</name>
</gene>
<evidence type="ECO:0000256" key="1">
    <source>
        <dbReference type="SAM" id="MobiDB-lite"/>
    </source>
</evidence>
<dbReference type="EMBL" id="HG001687">
    <property type="protein sequence ID" value="CDF34357.1"/>
    <property type="molecule type" value="Genomic_DNA"/>
</dbReference>
<feature type="region of interest" description="Disordered" evidence="1">
    <location>
        <begin position="70"/>
        <end position="118"/>
    </location>
</feature>
<feature type="compositionally biased region" description="Low complexity" evidence="1">
    <location>
        <begin position="78"/>
        <end position="118"/>
    </location>
</feature>
<dbReference type="RefSeq" id="XP_005714176.1">
    <property type="nucleotide sequence ID" value="XM_005714119.1"/>
</dbReference>
<dbReference type="GeneID" id="17321890"/>
<name>R7Q751_CHOCR</name>